<keyword evidence="3" id="KW-1003">Cell membrane</keyword>
<dbReference type="SMART" id="SM00382">
    <property type="entry name" value="AAA"/>
    <property type="match status" value="1"/>
</dbReference>
<keyword evidence="6" id="KW-0029">Amino-acid transport</keyword>
<keyword evidence="3" id="KW-0472">Membrane</keyword>
<keyword evidence="5 8" id="KW-0067">ATP-binding</keyword>
<reference evidence="8" key="1">
    <citation type="submission" date="2021-01" db="EMBL/GenBank/DDBJ databases">
        <title>Ramlibacter sp. strain AW1 16S ribosomal RNA gene Genome sequencing and assembly.</title>
        <authorList>
            <person name="Kang M."/>
        </authorList>
    </citation>
    <scope>NUCLEOTIDE SEQUENCE</scope>
    <source>
        <strain evidence="8">AW1</strain>
    </source>
</reference>
<comment type="caution">
    <text evidence="8">The sequence shown here is derived from an EMBL/GenBank/DDBJ whole genome shotgun (WGS) entry which is preliminary data.</text>
</comment>
<sequence>MAPGTVAAEGTTATDALLELRDLHVSYGKTAALHGVTLSVRPGEVVALLGANGAGKTTTLRAISGLLKPTRGEILFDGASIGGVAADRIVARGIAQCPEERHVWPAMTVDENLAMGAYLCRSAAEVDRRKAAVYERFPRLKERHRQLAGTLSGGEQQMLAIGRALMSEPTLLLLDEPSLGLSPRMADEVFDVVREIKGNGVTVVLVEQNVHNALDVASRAYVFETGRVVASRDCESLRNDPELLGAYLGA</sequence>
<dbReference type="CDD" id="cd03224">
    <property type="entry name" value="ABC_TM1139_LivF_branched"/>
    <property type="match status" value="1"/>
</dbReference>
<dbReference type="SUPFAM" id="SSF52540">
    <property type="entry name" value="P-loop containing nucleoside triphosphate hydrolases"/>
    <property type="match status" value="1"/>
</dbReference>
<dbReference type="GO" id="GO:0015807">
    <property type="term" value="P:L-amino acid transport"/>
    <property type="evidence" value="ECO:0007669"/>
    <property type="project" value="TreeGrafter"/>
</dbReference>
<dbReference type="PROSITE" id="PS00211">
    <property type="entry name" value="ABC_TRANSPORTER_1"/>
    <property type="match status" value="1"/>
</dbReference>
<dbReference type="InterPro" id="IPR017871">
    <property type="entry name" value="ABC_transporter-like_CS"/>
</dbReference>
<protein>
    <submittedName>
        <fullName evidence="8">ABC transporter ATP-binding protein</fullName>
    </submittedName>
</protein>
<dbReference type="PANTHER" id="PTHR43820:SF4">
    <property type="entry name" value="HIGH-AFFINITY BRANCHED-CHAIN AMINO ACID TRANSPORT ATP-BINDING PROTEIN LIVF"/>
    <property type="match status" value="1"/>
</dbReference>
<evidence type="ECO:0000259" key="7">
    <source>
        <dbReference type="PROSITE" id="PS50893"/>
    </source>
</evidence>
<gene>
    <name evidence="8" type="ORF">JI739_06645</name>
</gene>
<dbReference type="Gene3D" id="3.40.50.300">
    <property type="entry name" value="P-loop containing nucleotide triphosphate hydrolases"/>
    <property type="match status" value="1"/>
</dbReference>
<evidence type="ECO:0000256" key="2">
    <source>
        <dbReference type="ARBA" id="ARBA00022448"/>
    </source>
</evidence>
<evidence type="ECO:0000313" key="8">
    <source>
        <dbReference type="EMBL" id="MBL0420022.1"/>
    </source>
</evidence>
<keyword evidence="4" id="KW-0547">Nucleotide-binding</keyword>
<evidence type="ECO:0000256" key="5">
    <source>
        <dbReference type="ARBA" id="ARBA00022840"/>
    </source>
</evidence>
<dbReference type="PANTHER" id="PTHR43820">
    <property type="entry name" value="HIGH-AFFINITY BRANCHED-CHAIN AMINO ACID TRANSPORT ATP-BINDING PROTEIN LIVF"/>
    <property type="match status" value="1"/>
</dbReference>
<dbReference type="EMBL" id="JAEQNA010000001">
    <property type="protein sequence ID" value="MBL0420022.1"/>
    <property type="molecule type" value="Genomic_DNA"/>
</dbReference>
<dbReference type="Proteomes" id="UP000613011">
    <property type="component" value="Unassembled WGS sequence"/>
</dbReference>
<dbReference type="Pfam" id="PF00005">
    <property type="entry name" value="ABC_tran"/>
    <property type="match status" value="1"/>
</dbReference>
<proteinExistence type="inferred from homology"/>
<organism evidence="8 9">
    <name type="scientific">Ramlibacter aurantiacus</name>
    <dbReference type="NCBI Taxonomy" id="2801330"/>
    <lineage>
        <taxon>Bacteria</taxon>
        <taxon>Pseudomonadati</taxon>
        <taxon>Pseudomonadota</taxon>
        <taxon>Betaproteobacteria</taxon>
        <taxon>Burkholderiales</taxon>
        <taxon>Comamonadaceae</taxon>
        <taxon>Ramlibacter</taxon>
    </lineage>
</organism>
<evidence type="ECO:0000313" key="9">
    <source>
        <dbReference type="Proteomes" id="UP000613011"/>
    </source>
</evidence>
<comment type="similarity">
    <text evidence="1">Belongs to the ABC transporter superfamily.</text>
</comment>
<dbReference type="GO" id="GO:0015658">
    <property type="term" value="F:branched-chain amino acid transmembrane transporter activity"/>
    <property type="evidence" value="ECO:0007669"/>
    <property type="project" value="TreeGrafter"/>
</dbReference>
<dbReference type="RefSeq" id="WP_201683333.1">
    <property type="nucleotide sequence ID" value="NZ_JAEQNA010000001.1"/>
</dbReference>
<keyword evidence="2" id="KW-0813">Transport</keyword>
<evidence type="ECO:0000256" key="4">
    <source>
        <dbReference type="ARBA" id="ARBA00022741"/>
    </source>
</evidence>
<evidence type="ECO:0000256" key="3">
    <source>
        <dbReference type="ARBA" id="ARBA00022475"/>
    </source>
</evidence>
<feature type="domain" description="ABC transporter" evidence="7">
    <location>
        <begin position="18"/>
        <end position="250"/>
    </location>
</feature>
<dbReference type="InterPro" id="IPR003593">
    <property type="entry name" value="AAA+_ATPase"/>
</dbReference>
<dbReference type="GO" id="GO:0016887">
    <property type="term" value="F:ATP hydrolysis activity"/>
    <property type="evidence" value="ECO:0007669"/>
    <property type="project" value="InterPro"/>
</dbReference>
<dbReference type="PROSITE" id="PS50893">
    <property type="entry name" value="ABC_TRANSPORTER_2"/>
    <property type="match status" value="1"/>
</dbReference>
<dbReference type="InterPro" id="IPR003439">
    <property type="entry name" value="ABC_transporter-like_ATP-bd"/>
</dbReference>
<dbReference type="InterPro" id="IPR027417">
    <property type="entry name" value="P-loop_NTPase"/>
</dbReference>
<dbReference type="InterPro" id="IPR052156">
    <property type="entry name" value="BCAA_Transport_ATP-bd_LivF"/>
</dbReference>
<dbReference type="AlphaFoldDB" id="A0A937D465"/>
<evidence type="ECO:0000256" key="6">
    <source>
        <dbReference type="ARBA" id="ARBA00022970"/>
    </source>
</evidence>
<dbReference type="GO" id="GO:0005524">
    <property type="term" value="F:ATP binding"/>
    <property type="evidence" value="ECO:0007669"/>
    <property type="project" value="UniProtKB-KW"/>
</dbReference>
<name>A0A937D465_9BURK</name>
<accession>A0A937D465</accession>
<evidence type="ECO:0000256" key="1">
    <source>
        <dbReference type="ARBA" id="ARBA00005417"/>
    </source>
</evidence>
<keyword evidence="9" id="KW-1185">Reference proteome</keyword>